<evidence type="ECO:0000313" key="5">
    <source>
        <dbReference type="RefSeq" id="XP_014511623.1"/>
    </source>
</evidence>
<reference evidence="5" key="2">
    <citation type="submission" date="2025-08" db="UniProtKB">
        <authorList>
            <consortium name="RefSeq"/>
        </authorList>
    </citation>
    <scope>IDENTIFICATION</scope>
    <source>
        <tissue evidence="5">Leaf</tissue>
    </source>
</reference>
<keyword evidence="1" id="KW-0863">Zinc-finger</keyword>
<dbReference type="InterPro" id="IPR036875">
    <property type="entry name" value="Znf_CCHC_sf"/>
</dbReference>
<sequence>MARDMEKTKREVEGHLSHLAQPLGVGGPAMSRGGSSSRKTPYSRSSSSSRSSGGSSRPFVQPSQSSSQNGMRCYGCDGPHYLSSCPQRTNFRRCNRCHKEGHYEHDCPMGRGATSQPQHAGRSC</sequence>
<dbReference type="PROSITE" id="PS50158">
    <property type="entry name" value="ZF_CCHC"/>
    <property type="match status" value="1"/>
</dbReference>
<dbReference type="GO" id="GO:0008270">
    <property type="term" value="F:zinc ion binding"/>
    <property type="evidence" value="ECO:0007669"/>
    <property type="project" value="UniProtKB-KW"/>
</dbReference>
<dbReference type="InterPro" id="IPR001878">
    <property type="entry name" value="Znf_CCHC"/>
</dbReference>
<dbReference type="GO" id="GO:0003676">
    <property type="term" value="F:nucleic acid binding"/>
    <property type="evidence" value="ECO:0007669"/>
    <property type="project" value="InterPro"/>
</dbReference>
<gene>
    <name evidence="5" type="primary">LOC106770323</name>
</gene>
<dbReference type="OrthoDB" id="10679007at2759"/>
<keyword evidence="4" id="KW-1185">Reference proteome</keyword>
<dbReference type="Proteomes" id="UP000087766">
    <property type="component" value="Chromosome 8"/>
</dbReference>
<reference evidence="4" key="1">
    <citation type="journal article" date="2014" name="Nat. Commun.">
        <title>Genome sequence of mungbean and insights into evolution within Vigna species.</title>
        <authorList>
            <person name="Kang Y.J."/>
            <person name="Kim S.K."/>
            <person name="Kim M.Y."/>
            <person name="Lestari P."/>
            <person name="Kim K.H."/>
            <person name="Ha B.K."/>
            <person name="Jun T.H."/>
            <person name="Hwang W.J."/>
            <person name="Lee T."/>
            <person name="Lee J."/>
            <person name="Shim S."/>
            <person name="Yoon M.Y."/>
            <person name="Jang Y.E."/>
            <person name="Han K.S."/>
            <person name="Taeprayoon P."/>
            <person name="Yoon N."/>
            <person name="Somta P."/>
            <person name="Tanya P."/>
            <person name="Kim K.S."/>
            <person name="Gwag J.G."/>
            <person name="Moon J.K."/>
            <person name="Lee Y.H."/>
            <person name="Park B.S."/>
            <person name="Bombarely A."/>
            <person name="Doyle J.J."/>
            <person name="Jackson S.A."/>
            <person name="Schafleitner R."/>
            <person name="Srinives P."/>
            <person name="Varshney R.K."/>
            <person name="Lee S.H."/>
        </authorList>
    </citation>
    <scope>NUCLEOTIDE SEQUENCE [LARGE SCALE GENOMIC DNA]</scope>
    <source>
        <strain evidence="4">cv. VC1973A</strain>
    </source>
</reference>
<protein>
    <submittedName>
        <fullName evidence="5">Replication protein A 70 kDa DNA-binding subunit C-like</fullName>
    </submittedName>
</protein>
<dbReference type="SUPFAM" id="SSF57756">
    <property type="entry name" value="Retrovirus zinc finger-like domains"/>
    <property type="match status" value="1"/>
</dbReference>
<feature type="region of interest" description="Disordered" evidence="2">
    <location>
        <begin position="105"/>
        <end position="124"/>
    </location>
</feature>
<evidence type="ECO:0000256" key="2">
    <source>
        <dbReference type="SAM" id="MobiDB-lite"/>
    </source>
</evidence>
<evidence type="ECO:0000256" key="1">
    <source>
        <dbReference type="PROSITE-ProRule" id="PRU00047"/>
    </source>
</evidence>
<proteinExistence type="predicted"/>
<name>A0A1S3UZV1_VIGRR</name>
<keyword evidence="1" id="KW-0862">Zinc</keyword>
<dbReference type="RefSeq" id="XP_014511623.1">
    <property type="nucleotide sequence ID" value="XM_014656137.1"/>
</dbReference>
<feature type="compositionally biased region" description="Basic and acidic residues" evidence="2">
    <location>
        <begin position="1"/>
        <end position="16"/>
    </location>
</feature>
<organism evidence="4 5">
    <name type="scientific">Vigna radiata var. radiata</name>
    <name type="common">Mung bean</name>
    <name type="synonym">Phaseolus aureus</name>
    <dbReference type="NCBI Taxonomy" id="3916"/>
    <lineage>
        <taxon>Eukaryota</taxon>
        <taxon>Viridiplantae</taxon>
        <taxon>Streptophyta</taxon>
        <taxon>Embryophyta</taxon>
        <taxon>Tracheophyta</taxon>
        <taxon>Spermatophyta</taxon>
        <taxon>Magnoliopsida</taxon>
        <taxon>eudicotyledons</taxon>
        <taxon>Gunneridae</taxon>
        <taxon>Pentapetalae</taxon>
        <taxon>rosids</taxon>
        <taxon>fabids</taxon>
        <taxon>Fabales</taxon>
        <taxon>Fabaceae</taxon>
        <taxon>Papilionoideae</taxon>
        <taxon>50 kb inversion clade</taxon>
        <taxon>NPAAA clade</taxon>
        <taxon>indigoferoid/millettioid clade</taxon>
        <taxon>Phaseoleae</taxon>
        <taxon>Vigna</taxon>
    </lineage>
</organism>
<dbReference type="AlphaFoldDB" id="A0A1S3UZV1"/>
<keyword evidence="1" id="KW-0479">Metal-binding</keyword>
<evidence type="ECO:0000313" key="4">
    <source>
        <dbReference type="Proteomes" id="UP000087766"/>
    </source>
</evidence>
<dbReference type="GeneID" id="106770323"/>
<evidence type="ECO:0000259" key="3">
    <source>
        <dbReference type="PROSITE" id="PS50158"/>
    </source>
</evidence>
<dbReference type="KEGG" id="vra:106770323"/>
<feature type="domain" description="CCHC-type" evidence="3">
    <location>
        <begin position="92"/>
        <end position="108"/>
    </location>
</feature>
<accession>A0A1S3UZV1</accession>
<dbReference type="Gene3D" id="4.10.60.10">
    <property type="entry name" value="Zinc finger, CCHC-type"/>
    <property type="match status" value="1"/>
</dbReference>
<feature type="compositionally biased region" description="Polar residues" evidence="2">
    <location>
        <begin position="61"/>
        <end position="70"/>
    </location>
</feature>
<feature type="compositionally biased region" description="Low complexity" evidence="2">
    <location>
        <begin position="34"/>
        <end position="57"/>
    </location>
</feature>
<feature type="region of interest" description="Disordered" evidence="2">
    <location>
        <begin position="1"/>
        <end position="70"/>
    </location>
</feature>